<dbReference type="Pfam" id="PF11738">
    <property type="entry name" value="DUF3298"/>
    <property type="match status" value="1"/>
</dbReference>
<comment type="caution">
    <text evidence="2">The sequence shown here is derived from an EMBL/GenBank/DDBJ whole genome shotgun (WGS) entry which is preliminary data.</text>
</comment>
<dbReference type="InterPro" id="IPR021729">
    <property type="entry name" value="DUF3298"/>
</dbReference>
<evidence type="ECO:0000259" key="1">
    <source>
        <dbReference type="Pfam" id="PF11738"/>
    </source>
</evidence>
<dbReference type="Proteomes" id="UP000647585">
    <property type="component" value="Unassembled WGS sequence"/>
</dbReference>
<evidence type="ECO:0000313" key="3">
    <source>
        <dbReference type="Proteomes" id="UP000647585"/>
    </source>
</evidence>
<proteinExistence type="predicted"/>
<gene>
    <name evidence="2" type="ORF">GCM10007158_04400</name>
</gene>
<name>A0ABQ2WEF9_9GAMM</name>
<dbReference type="RefSeq" id="WP_230478348.1">
    <property type="nucleotide sequence ID" value="NZ_BMXO01000001.1"/>
</dbReference>
<feature type="domain" description="DUF3298" evidence="1">
    <location>
        <begin position="176"/>
        <end position="249"/>
    </location>
</feature>
<accession>A0ABQ2WEF9</accession>
<reference evidence="3" key="1">
    <citation type="journal article" date="2019" name="Int. J. Syst. Evol. Microbiol.">
        <title>The Global Catalogue of Microorganisms (GCM) 10K type strain sequencing project: providing services to taxonomists for standard genome sequencing and annotation.</title>
        <authorList>
            <consortium name="The Broad Institute Genomics Platform"/>
            <consortium name="The Broad Institute Genome Sequencing Center for Infectious Disease"/>
            <person name="Wu L."/>
            <person name="Ma J."/>
        </authorList>
    </citation>
    <scope>NUCLEOTIDE SEQUENCE [LARGE SCALE GENOMIC DNA]</scope>
    <source>
        <strain evidence="3">KCTC 22157</strain>
    </source>
</reference>
<keyword evidence="3" id="KW-1185">Reference proteome</keyword>
<dbReference type="Gene3D" id="3.90.640.20">
    <property type="entry name" value="Heat-shock cognate protein, ATPase"/>
    <property type="match status" value="1"/>
</dbReference>
<dbReference type="Gene3D" id="3.30.565.40">
    <property type="entry name" value="Fervidobacterium nodosum Rt17-B1 like"/>
    <property type="match status" value="1"/>
</dbReference>
<organism evidence="2 3">
    <name type="scientific">Halomonas johnsoniae</name>
    <dbReference type="NCBI Taxonomy" id="502832"/>
    <lineage>
        <taxon>Bacteria</taxon>
        <taxon>Pseudomonadati</taxon>
        <taxon>Pseudomonadota</taxon>
        <taxon>Gammaproteobacteria</taxon>
        <taxon>Oceanospirillales</taxon>
        <taxon>Halomonadaceae</taxon>
        <taxon>Halomonas</taxon>
    </lineage>
</organism>
<dbReference type="PROSITE" id="PS51257">
    <property type="entry name" value="PROKAR_LIPOPROTEIN"/>
    <property type="match status" value="1"/>
</dbReference>
<dbReference type="EMBL" id="BMXO01000001">
    <property type="protein sequence ID" value="GGW46602.1"/>
    <property type="molecule type" value="Genomic_DNA"/>
</dbReference>
<sequence>MVRLTTVMSAGAVIAGSVWLSGCHTSSPSHEQEEPLALATLAVEQQFVAPGCEGERCSTVRISALEFPQDEALTQQLQERLLTLGMGVTEEQAEPAASWEAYAQHFFELAEEGNRLTPPEMTSEAMLEATVHAHHDDLLVLELNSYVYHAGQAHGLPMTAFMVIDERRRAVVEAEDMLLDGQEAAFDTLLTEAHQRWASEMGQDEQFLANWPLSPSRNIAPLEEAWEVKYNVYDIAPYAVGQPTLTIPVEALDGVAKPRFIGAE</sequence>
<dbReference type="InterPro" id="IPR037126">
    <property type="entry name" value="PdaC/RsiV-like_sf"/>
</dbReference>
<protein>
    <submittedName>
        <fullName evidence="2">DUF3298 domain-containing protein</fullName>
    </submittedName>
</protein>
<evidence type="ECO:0000313" key="2">
    <source>
        <dbReference type="EMBL" id="GGW46602.1"/>
    </source>
</evidence>